<dbReference type="EMBL" id="BAAARW010000030">
    <property type="protein sequence ID" value="GAA2446491.1"/>
    <property type="molecule type" value="Genomic_DNA"/>
</dbReference>
<keyword evidence="3" id="KW-1185">Reference proteome</keyword>
<evidence type="ECO:0000313" key="3">
    <source>
        <dbReference type="Proteomes" id="UP001501231"/>
    </source>
</evidence>
<comment type="caution">
    <text evidence="2">The sequence shown here is derived from an EMBL/GenBank/DDBJ whole genome shotgun (WGS) entry which is preliminary data.</text>
</comment>
<evidence type="ECO:0000256" key="1">
    <source>
        <dbReference type="SAM" id="Phobius"/>
    </source>
</evidence>
<dbReference type="Proteomes" id="UP001501231">
    <property type="component" value="Unassembled WGS sequence"/>
</dbReference>
<reference evidence="2 3" key="1">
    <citation type="journal article" date="2019" name="Int. J. Syst. Evol. Microbiol.">
        <title>The Global Catalogue of Microorganisms (GCM) 10K type strain sequencing project: providing services to taxonomists for standard genome sequencing and annotation.</title>
        <authorList>
            <consortium name="The Broad Institute Genomics Platform"/>
            <consortium name="The Broad Institute Genome Sequencing Center for Infectious Disease"/>
            <person name="Wu L."/>
            <person name="Ma J."/>
        </authorList>
    </citation>
    <scope>NUCLEOTIDE SEQUENCE [LARGE SCALE GENOMIC DNA]</scope>
    <source>
        <strain evidence="2 3">JCM 3325</strain>
    </source>
</reference>
<feature type="transmembrane region" description="Helical" evidence="1">
    <location>
        <begin position="5"/>
        <end position="23"/>
    </location>
</feature>
<dbReference type="RefSeq" id="WP_344595520.1">
    <property type="nucleotide sequence ID" value="NZ_BAAARW010000030.1"/>
</dbReference>
<evidence type="ECO:0000313" key="2">
    <source>
        <dbReference type="EMBL" id="GAA2446491.1"/>
    </source>
</evidence>
<keyword evidence="1" id="KW-0472">Membrane</keyword>
<name>A0ABN3K4R6_9ACTN</name>
<protein>
    <submittedName>
        <fullName evidence="2">Uncharacterized protein</fullName>
    </submittedName>
</protein>
<keyword evidence="1" id="KW-0812">Transmembrane</keyword>
<feature type="transmembrane region" description="Helical" evidence="1">
    <location>
        <begin position="91"/>
        <end position="110"/>
    </location>
</feature>
<feature type="transmembrane region" description="Helical" evidence="1">
    <location>
        <begin position="29"/>
        <end position="49"/>
    </location>
</feature>
<accession>A0ABN3K4R6</accession>
<proteinExistence type="predicted"/>
<sequence>MFKYVFLIGVLAVVGAVVLVLVADVPLAVVLSLGAGALCLAWLVVLLTVPWNVYFQARRVIGEIRTSRERGLEAPQGREEEARRIAVRVRAAAVGAHVLSAALAAVITYFSGAVVGYYFVGFYLVSTFFRPVHAWFVHLRERLGTMLRETRHPRDDVLAVKERLTLLEFRAEQLRQTTEQLHEADLAQGRRLDDFDLAVSQLHRRLDALGRRFEDTVAQLTDDQEVISGIRAFLRLLRAEPTV</sequence>
<organism evidence="2 3">
    <name type="scientific">Actinomadura vinacea</name>
    <dbReference type="NCBI Taxonomy" id="115336"/>
    <lineage>
        <taxon>Bacteria</taxon>
        <taxon>Bacillati</taxon>
        <taxon>Actinomycetota</taxon>
        <taxon>Actinomycetes</taxon>
        <taxon>Streptosporangiales</taxon>
        <taxon>Thermomonosporaceae</taxon>
        <taxon>Actinomadura</taxon>
    </lineage>
</organism>
<keyword evidence="1" id="KW-1133">Transmembrane helix</keyword>
<gene>
    <name evidence="2" type="ORF">GCM10010191_74430</name>
</gene>